<gene>
    <name evidence="1" type="ORF">EIN_227660</name>
</gene>
<dbReference type="AlphaFoldDB" id="A0A0A1U8N3"/>
<dbReference type="GeneID" id="14887115"/>
<dbReference type="EMBL" id="KB206756">
    <property type="protein sequence ID" value="ELP88343.1"/>
    <property type="molecule type" value="Genomic_DNA"/>
</dbReference>
<accession>A0A0A1U8N3</accession>
<evidence type="ECO:0000313" key="2">
    <source>
        <dbReference type="Proteomes" id="UP000014680"/>
    </source>
</evidence>
<dbReference type="VEuPathDB" id="AmoebaDB:EIN_227660"/>
<sequence>MQREHRCSKKNNSEVFRDKRNYLVTLQSVLIGLLNKHFEVTIIPPKKRSTVALQVFHIGVLKRGEDVIDFDCFTTKRQEEIFKWDLKNGITQKTAMRRLARNKVEDPIQILIDVLRELGYTFHSVFTSGQNGAPITEKVMSVTTPENEILGKEYLIRTGEEIHRAILAKQSKNETLILSLGDEALSSYFVAKSSEI</sequence>
<reference evidence="1 2" key="1">
    <citation type="submission" date="2012-10" db="EMBL/GenBank/DDBJ databases">
        <authorList>
            <person name="Zafar N."/>
            <person name="Inman J."/>
            <person name="Hall N."/>
            <person name="Lorenzi H."/>
            <person name="Caler E."/>
        </authorList>
    </citation>
    <scope>NUCLEOTIDE SEQUENCE [LARGE SCALE GENOMIC DNA]</scope>
    <source>
        <strain evidence="1 2">IP1</strain>
    </source>
</reference>
<dbReference type="Proteomes" id="UP000014680">
    <property type="component" value="Unassembled WGS sequence"/>
</dbReference>
<dbReference type="KEGG" id="eiv:EIN_227660"/>
<organism evidence="1 2">
    <name type="scientific">Entamoeba invadens IP1</name>
    <dbReference type="NCBI Taxonomy" id="370355"/>
    <lineage>
        <taxon>Eukaryota</taxon>
        <taxon>Amoebozoa</taxon>
        <taxon>Evosea</taxon>
        <taxon>Archamoebae</taxon>
        <taxon>Mastigamoebida</taxon>
        <taxon>Entamoebidae</taxon>
        <taxon>Entamoeba</taxon>
    </lineage>
</organism>
<proteinExistence type="predicted"/>
<name>A0A0A1U8N3_ENTIV</name>
<dbReference type="RefSeq" id="XP_004255114.1">
    <property type="nucleotide sequence ID" value="XM_004255066.1"/>
</dbReference>
<protein>
    <submittedName>
        <fullName evidence="1">Uncharacterized protein</fullName>
    </submittedName>
</protein>
<keyword evidence="2" id="KW-1185">Reference proteome</keyword>
<evidence type="ECO:0000313" key="1">
    <source>
        <dbReference type="EMBL" id="ELP88343.1"/>
    </source>
</evidence>